<evidence type="ECO:0000256" key="2">
    <source>
        <dbReference type="ARBA" id="ARBA00022473"/>
    </source>
</evidence>
<feature type="domain" description="BHLH" evidence="10">
    <location>
        <begin position="91"/>
        <end position="142"/>
    </location>
</feature>
<dbReference type="GO" id="GO:0007283">
    <property type="term" value="P:spermatogenesis"/>
    <property type="evidence" value="ECO:0007669"/>
    <property type="project" value="UniProtKB-KW"/>
</dbReference>
<evidence type="ECO:0000256" key="9">
    <source>
        <dbReference type="SAM" id="MobiDB-lite"/>
    </source>
</evidence>
<comment type="subcellular location">
    <subcellularLocation>
        <location evidence="1">Nucleus</location>
    </subcellularLocation>
</comment>
<dbReference type="InterPro" id="IPR039583">
    <property type="entry name" value="TCFL5/SOLH1/2"/>
</dbReference>
<dbReference type="EMBL" id="JAATJU010023844">
    <property type="protein sequence ID" value="KAH0506920.1"/>
    <property type="molecule type" value="Genomic_DNA"/>
</dbReference>
<keyword evidence="7" id="KW-0804">Transcription</keyword>
<keyword evidence="8" id="KW-0539">Nucleus</keyword>
<dbReference type="Pfam" id="PF00010">
    <property type="entry name" value="HLH"/>
    <property type="match status" value="1"/>
</dbReference>
<sequence length="392" mass="41890">MSGKRQKLSADHGRKSSCFLCTVKMPELLEPAGFVPMASRGHEQTAEAYGVSGFTGCSKTPQPETRDNLQTPSQGSGPGAVPAAAANCGSCLRRNVVSERERSRRRISLSCERLRGLLPHFDGRREDMASVLEMAVHFLQLAHSMAPGWEQLSVAQPSQEMWHMWQGDVVQVTLADQMEDSKPEPGIAKASGAAGAQDPPCCGMLGMDQKPDTERMSELLERSSSPDGKPQSTLSFKPSSLSSGLSPWLPHSWQLASPQTSDIISGGLHPVGSLARDTESPGILAEEANLVLTSVPDARYATGAGSDVMDGTPFLLATNPDWWLGSVEGRGGPTLSMSSPMERAETSFVGDPEPSSQELHAGPLELWGLDFGSPGLALKDEADSIFPDFFPC</sequence>
<keyword evidence="2" id="KW-0217">Developmental protein</keyword>
<keyword evidence="3" id="KW-0221">Differentiation</keyword>
<evidence type="ECO:0000313" key="12">
    <source>
        <dbReference type="Proteomes" id="UP000710432"/>
    </source>
</evidence>
<reference evidence="11" key="1">
    <citation type="submission" date="2020-03" db="EMBL/GenBank/DDBJ databases">
        <title>Studies in the Genomics of Life Span.</title>
        <authorList>
            <person name="Glass D."/>
        </authorList>
    </citation>
    <scope>NUCLEOTIDE SEQUENCE</scope>
    <source>
        <strain evidence="11">LTLLF</strain>
        <tissue evidence="11">Muscle</tissue>
    </source>
</reference>
<dbReference type="Proteomes" id="UP000710432">
    <property type="component" value="Unassembled WGS sequence"/>
</dbReference>
<keyword evidence="6" id="KW-0238">DNA-binding</keyword>
<gene>
    <name evidence="11" type="ORF">LTLLF_171335</name>
</gene>
<dbReference type="GO" id="GO:0030154">
    <property type="term" value="P:cell differentiation"/>
    <property type="evidence" value="ECO:0007669"/>
    <property type="project" value="UniProtKB-KW"/>
</dbReference>
<dbReference type="AlphaFoldDB" id="A0A8J6KQ57"/>
<dbReference type="PROSITE" id="PS50888">
    <property type="entry name" value="BHLH"/>
    <property type="match status" value="1"/>
</dbReference>
<organism evidence="11 12">
    <name type="scientific">Microtus ochrogaster</name>
    <name type="common">Prairie vole</name>
    <dbReference type="NCBI Taxonomy" id="79684"/>
    <lineage>
        <taxon>Eukaryota</taxon>
        <taxon>Metazoa</taxon>
        <taxon>Chordata</taxon>
        <taxon>Craniata</taxon>
        <taxon>Vertebrata</taxon>
        <taxon>Euteleostomi</taxon>
        <taxon>Mammalia</taxon>
        <taxon>Eutheria</taxon>
        <taxon>Euarchontoglires</taxon>
        <taxon>Glires</taxon>
        <taxon>Rodentia</taxon>
        <taxon>Myomorpha</taxon>
        <taxon>Muroidea</taxon>
        <taxon>Cricetidae</taxon>
        <taxon>Arvicolinae</taxon>
        <taxon>Microtus</taxon>
    </lineage>
</organism>
<comment type="caution">
    <text evidence="11">The sequence shown here is derived from an EMBL/GenBank/DDBJ whole genome shotgun (WGS) entry which is preliminary data.</text>
</comment>
<evidence type="ECO:0000313" key="11">
    <source>
        <dbReference type="EMBL" id="KAH0506920.1"/>
    </source>
</evidence>
<dbReference type="GO" id="GO:0005634">
    <property type="term" value="C:nucleus"/>
    <property type="evidence" value="ECO:0007669"/>
    <property type="project" value="UniProtKB-SubCell"/>
</dbReference>
<feature type="compositionally biased region" description="Low complexity" evidence="9">
    <location>
        <begin position="72"/>
        <end position="82"/>
    </location>
</feature>
<evidence type="ECO:0000256" key="4">
    <source>
        <dbReference type="ARBA" id="ARBA00022871"/>
    </source>
</evidence>
<dbReference type="SUPFAM" id="SSF47459">
    <property type="entry name" value="HLH, helix-loop-helix DNA-binding domain"/>
    <property type="match status" value="1"/>
</dbReference>
<evidence type="ECO:0000256" key="1">
    <source>
        <dbReference type="ARBA" id="ARBA00004123"/>
    </source>
</evidence>
<proteinExistence type="predicted"/>
<name>A0A8J6KQ57_MICOH</name>
<protein>
    <submittedName>
        <fullName evidence="11">Spermatogenesis- and oogenesis-specific basic helix-loop-helix-containing protein 1</fullName>
    </submittedName>
</protein>
<dbReference type="GO" id="GO:0046983">
    <property type="term" value="F:protein dimerization activity"/>
    <property type="evidence" value="ECO:0007669"/>
    <property type="project" value="InterPro"/>
</dbReference>
<feature type="compositionally biased region" description="Polar residues" evidence="9">
    <location>
        <begin position="55"/>
        <end position="71"/>
    </location>
</feature>
<evidence type="ECO:0000256" key="3">
    <source>
        <dbReference type="ARBA" id="ARBA00022782"/>
    </source>
</evidence>
<evidence type="ECO:0000256" key="6">
    <source>
        <dbReference type="ARBA" id="ARBA00023125"/>
    </source>
</evidence>
<dbReference type="InterPro" id="IPR011598">
    <property type="entry name" value="bHLH_dom"/>
</dbReference>
<evidence type="ECO:0000256" key="8">
    <source>
        <dbReference type="ARBA" id="ARBA00023242"/>
    </source>
</evidence>
<evidence type="ECO:0000256" key="7">
    <source>
        <dbReference type="ARBA" id="ARBA00023163"/>
    </source>
</evidence>
<keyword evidence="4" id="KW-0744">Spermatogenesis</keyword>
<dbReference type="PANTHER" id="PTHR15402:SF4">
    <property type="entry name" value="SPERMATOGENESIS- AND OOGENESIS-SPECIFIC BASIC HELIX-LOOP-HELIX-CONTAINING PROTEIN 1"/>
    <property type="match status" value="1"/>
</dbReference>
<keyword evidence="5" id="KW-0805">Transcription regulation</keyword>
<dbReference type="GO" id="GO:0000978">
    <property type="term" value="F:RNA polymerase II cis-regulatory region sequence-specific DNA binding"/>
    <property type="evidence" value="ECO:0007669"/>
    <property type="project" value="TreeGrafter"/>
</dbReference>
<dbReference type="PANTHER" id="PTHR15402">
    <property type="entry name" value="TRANSCRIPTION FACTOR-LIKE 5 PROTEIN"/>
    <property type="match status" value="1"/>
</dbReference>
<feature type="region of interest" description="Disordered" evidence="9">
    <location>
        <begin position="181"/>
        <end position="240"/>
    </location>
</feature>
<evidence type="ECO:0000259" key="10">
    <source>
        <dbReference type="PROSITE" id="PS50888"/>
    </source>
</evidence>
<evidence type="ECO:0000256" key="5">
    <source>
        <dbReference type="ARBA" id="ARBA00023015"/>
    </source>
</evidence>
<feature type="region of interest" description="Disordered" evidence="9">
    <location>
        <begin position="52"/>
        <end position="82"/>
    </location>
</feature>
<dbReference type="InterPro" id="IPR036638">
    <property type="entry name" value="HLH_DNA-bd_sf"/>
</dbReference>
<dbReference type="GO" id="GO:0000981">
    <property type="term" value="F:DNA-binding transcription factor activity, RNA polymerase II-specific"/>
    <property type="evidence" value="ECO:0007669"/>
    <property type="project" value="TreeGrafter"/>
</dbReference>
<accession>A0A8J6KQ57</accession>
<feature type="compositionally biased region" description="Basic and acidic residues" evidence="9">
    <location>
        <begin position="209"/>
        <end position="221"/>
    </location>
</feature>